<dbReference type="InterPro" id="IPR018149">
    <property type="entry name" value="Lys-tRNA-synth_II_C"/>
</dbReference>
<proteinExistence type="predicted"/>
<organism evidence="11 12">
    <name type="scientific">Dermatophilus congolensis</name>
    <dbReference type="NCBI Taxonomy" id="1863"/>
    <lineage>
        <taxon>Bacteria</taxon>
        <taxon>Bacillati</taxon>
        <taxon>Actinomycetota</taxon>
        <taxon>Actinomycetes</taxon>
        <taxon>Micrococcales</taxon>
        <taxon>Dermatophilaceae</taxon>
        <taxon>Dermatophilus</taxon>
    </lineage>
</organism>
<dbReference type="CDD" id="cd04322">
    <property type="entry name" value="LysRS_N"/>
    <property type="match status" value="1"/>
</dbReference>
<dbReference type="PRINTS" id="PR00982">
    <property type="entry name" value="TRNASYNTHLYS"/>
</dbReference>
<dbReference type="InterPro" id="IPR012340">
    <property type="entry name" value="NA-bd_OB-fold"/>
</dbReference>
<evidence type="ECO:0000256" key="6">
    <source>
        <dbReference type="ARBA" id="ARBA00022989"/>
    </source>
</evidence>
<dbReference type="GO" id="GO:0000049">
    <property type="term" value="F:tRNA binding"/>
    <property type="evidence" value="ECO:0007669"/>
    <property type="project" value="TreeGrafter"/>
</dbReference>
<evidence type="ECO:0000256" key="1">
    <source>
        <dbReference type="ARBA" id="ARBA00004141"/>
    </source>
</evidence>
<evidence type="ECO:0000259" key="10">
    <source>
        <dbReference type="PROSITE" id="PS50862"/>
    </source>
</evidence>
<keyword evidence="5" id="KW-0067">ATP-binding</keyword>
<dbReference type="GO" id="GO:0016020">
    <property type="term" value="C:membrane"/>
    <property type="evidence" value="ECO:0007669"/>
    <property type="project" value="UniProtKB-SubCell"/>
</dbReference>
<feature type="transmembrane region" description="Helical" evidence="9">
    <location>
        <begin position="85"/>
        <end position="112"/>
    </location>
</feature>
<dbReference type="PANTHER" id="PTHR42918:SF15">
    <property type="entry name" value="LYSINE--TRNA LIGASE, CHLOROPLASTIC_MITOCHONDRIAL"/>
    <property type="match status" value="1"/>
</dbReference>
<sequence>MTDSMSTTRKTPTTESPAPPEDNTAAQLTPEETQKHNIRRRLRAQATPAQENAARVLIAVFATTLALTVVFYFVGGRLSGFALRIVYGTINIPATTSLVSILVLALLVGGLLRRKRMALYIVASFQILGFLWSAQRLASVLVGTFSPPTEAIRVSPERLILVDSLAIIFGLTVPVILWWVRPAFPARVQRGSFIRASLIAIGGSLISVGIAFAIMEATAEERSVLRAFGAVVRNSLGVAGVADRHVLHTVGHGVPVLLEICLSATFVLAIWAFLRSSGSPQNWTGMSEVAVRELLAQHGQADSLGYFATRRDRSYSFSDDQKAVLAYRVVGSVALASGDPIGEHTSWKSAVDNWLDSCREYGWIPAVTSVGAEAGRFFAARGFGIVPLGDEAILHPDRFTLDSTSMTSVRQAVTRARRAGLTVTIRRHSDLTEAEMAEMIHLADSWRIGGPERGFSMALERLGDPADGRCVLVMAHTKDGKPVGMLSLVPWGRTGLSLDVMRRSPEAPNGVTELMVAELMDRAESLGLVHVSLNFAVARSVFADADELGASPFTRAGSGLLGLVDRFTQIESLYRNNDRYRPEWVPRYVCFEGAAALPAVALAIGAAEGFLPLPGRNTSVGNQLTPFELERASEVERITFEVAAVEPRRSNSTRHRMRHLDALCAAGRNPYTVGRPGGEALATLNAQTPATGTQVHVHARVRSVRRHGGVIFVTLIDNGVQAQAILERDTLGADQIELFGRNIDTGDLLSFQGHMGTSRNGTSSIIVSSWDIAAKALHPVPYGGLTDPGQRARARTMDLLVHPQAAAKLRARSRAIGAVRSVLLEEGYLEVETPMLQSTNGGATARPFRTFSNAYGTDLVMRIAPELALKRLLAGDMGPVFEIGRNFRNEGADLTHNPEFTVLEAYRPFSDYNGMRLLTQRVIQAAARAVHGAEVIPLPMGPEDENGNPTVIPVDISGDWPVISVADAVSEKVGQRVSHTTDLETLLALARKHEVAVANDMGPGAVLEELYAELVEGETVYPTFYVDFPVETSPLTGPHRSIPGLVERWDLVIRGAELGTAYSELNDPIEQRRRLTEQSLKAAAGNVEAMEVDEDFLAALEVGMPPAGGLGIGLDRLVMMLTESNIREVLSFPFVRPRQK</sequence>
<feature type="transmembrane region" description="Helical" evidence="9">
    <location>
        <begin position="119"/>
        <end position="138"/>
    </location>
</feature>
<dbReference type="Pfam" id="PF09924">
    <property type="entry name" value="LPG_synthase_C"/>
    <property type="match status" value="1"/>
</dbReference>
<dbReference type="InterPro" id="IPR024320">
    <property type="entry name" value="LPG_synthase_C"/>
</dbReference>
<dbReference type="InterPro" id="IPR006195">
    <property type="entry name" value="aa-tRNA-synth_II"/>
</dbReference>
<dbReference type="PROSITE" id="PS50862">
    <property type="entry name" value="AA_TRNA_LIGASE_II"/>
    <property type="match status" value="1"/>
</dbReference>
<evidence type="ECO:0000256" key="5">
    <source>
        <dbReference type="ARBA" id="ARBA00022840"/>
    </source>
</evidence>
<evidence type="ECO:0000256" key="8">
    <source>
        <dbReference type="SAM" id="MobiDB-lite"/>
    </source>
</evidence>
<accession>A0A239V921</accession>
<name>A0A239V921_9MICO</name>
<evidence type="ECO:0000256" key="3">
    <source>
        <dbReference type="ARBA" id="ARBA00022692"/>
    </source>
</evidence>
<keyword evidence="9" id="KW-0472">Membrane</keyword>
<dbReference type="SUPFAM" id="SSF50249">
    <property type="entry name" value="Nucleic acid-binding proteins"/>
    <property type="match status" value="1"/>
</dbReference>
<dbReference type="InterPro" id="IPR031553">
    <property type="entry name" value="tRNA-synt_2_TM"/>
</dbReference>
<dbReference type="GO" id="GO:0004824">
    <property type="term" value="F:lysine-tRNA ligase activity"/>
    <property type="evidence" value="ECO:0007669"/>
    <property type="project" value="InterPro"/>
</dbReference>
<dbReference type="Gene3D" id="2.40.50.140">
    <property type="entry name" value="Nucleic acid-binding proteins"/>
    <property type="match status" value="1"/>
</dbReference>
<keyword evidence="7" id="KW-0030">Aminoacyl-tRNA synthetase</keyword>
<feature type="compositionally biased region" description="Polar residues" evidence="8">
    <location>
        <begin position="1"/>
        <end position="16"/>
    </location>
</feature>
<keyword evidence="4" id="KW-0547">Nucleotide-binding</keyword>
<dbReference type="GO" id="GO:0005524">
    <property type="term" value="F:ATP binding"/>
    <property type="evidence" value="ECO:0007669"/>
    <property type="project" value="UniProtKB-KW"/>
</dbReference>
<dbReference type="AlphaFoldDB" id="A0A239V921"/>
<reference evidence="11 12" key="1">
    <citation type="submission" date="2017-06" db="EMBL/GenBank/DDBJ databases">
        <authorList>
            <consortium name="Pathogen Informatics"/>
        </authorList>
    </citation>
    <scope>NUCLEOTIDE SEQUENCE [LARGE SCALE GENOMIC DNA]</scope>
    <source>
        <strain evidence="11 12">NCTC13039</strain>
    </source>
</reference>
<feature type="region of interest" description="Disordered" evidence="8">
    <location>
        <begin position="1"/>
        <end position="46"/>
    </location>
</feature>
<evidence type="ECO:0000256" key="9">
    <source>
        <dbReference type="SAM" id="Phobius"/>
    </source>
</evidence>
<keyword evidence="12" id="KW-1185">Reference proteome</keyword>
<dbReference type="STRING" id="1121387.GCA_000429885_01609"/>
<feature type="domain" description="Aminoacyl-transfer RNA synthetases class-II family profile" evidence="10">
    <location>
        <begin position="818"/>
        <end position="1137"/>
    </location>
</feature>
<evidence type="ECO:0000256" key="4">
    <source>
        <dbReference type="ARBA" id="ARBA00022741"/>
    </source>
</evidence>
<dbReference type="GO" id="GO:0006430">
    <property type="term" value="P:lysyl-tRNA aminoacylation"/>
    <property type="evidence" value="ECO:0007669"/>
    <property type="project" value="InterPro"/>
</dbReference>
<dbReference type="NCBIfam" id="NF001756">
    <property type="entry name" value="PRK00484.1"/>
    <property type="match status" value="1"/>
</dbReference>
<dbReference type="Proteomes" id="UP000242637">
    <property type="component" value="Chromosome 1"/>
</dbReference>
<feature type="transmembrane region" description="Helical" evidence="9">
    <location>
        <begin position="158"/>
        <end position="180"/>
    </location>
</feature>
<keyword evidence="3 9" id="KW-0812">Transmembrane</keyword>
<dbReference type="PANTHER" id="PTHR42918">
    <property type="entry name" value="LYSYL-TRNA SYNTHETASE"/>
    <property type="match status" value="1"/>
</dbReference>
<dbReference type="NCBIfam" id="NF002821">
    <property type="entry name" value="PRK02983.1"/>
    <property type="match status" value="1"/>
</dbReference>
<dbReference type="Pfam" id="PF16995">
    <property type="entry name" value="tRNA-synt_2_TM"/>
    <property type="match status" value="1"/>
</dbReference>
<feature type="transmembrane region" description="Helical" evidence="9">
    <location>
        <begin position="192"/>
        <end position="215"/>
    </location>
</feature>
<gene>
    <name evidence="11" type="primary">lysX</name>
    <name evidence="11" type="ORF">SAMEA4475696_00507</name>
</gene>
<keyword evidence="2" id="KW-0436">Ligase</keyword>
<evidence type="ECO:0000256" key="7">
    <source>
        <dbReference type="ARBA" id="ARBA00023146"/>
    </source>
</evidence>
<evidence type="ECO:0000256" key="2">
    <source>
        <dbReference type="ARBA" id="ARBA00022598"/>
    </source>
</evidence>
<comment type="subcellular location">
    <subcellularLocation>
        <location evidence="1">Membrane</location>
        <topology evidence="1">Multi-pass membrane protein</topology>
    </subcellularLocation>
</comment>
<dbReference type="SUPFAM" id="SSF55681">
    <property type="entry name" value="Class II aaRS and biotin synthetases"/>
    <property type="match status" value="1"/>
</dbReference>
<dbReference type="GO" id="GO:0005829">
    <property type="term" value="C:cytosol"/>
    <property type="evidence" value="ECO:0007669"/>
    <property type="project" value="TreeGrafter"/>
</dbReference>
<dbReference type="EMBL" id="LT906453">
    <property type="protein sequence ID" value="SNV18647.1"/>
    <property type="molecule type" value="Genomic_DNA"/>
</dbReference>
<dbReference type="InterPro" id="IPR016181">
    <property type="entry name" value="Acyl_CoA_acyltransferase"/>
</dbReference>
<evidence type="ECO:0000313" key="12">
    <source>
        <dbReference type="Proteomes" id="UP000242637"/>
    </source>
</evidence>
<dbReference type="InterPro" id="IPR044136">
    <property type="entry name" value="Lys-tRNA-ligase_II_N"/>
</dbReference>
<feature type="transmembrane region" description="Helical" evidence="9">
    <location>
        <begin position="53"/>
        <end position="73"/>
    </location>
</feature>
<dbReference type="KEGG" id="dco:SAMEA4475696_0507"/>
<evidence type="ECO:0000313" key="11">
    <source>
        <dbReference type="EMBL" id="SNV18647.1"/>
    </source>
</evidence>
<dbReference type="InterPro" id="IPR045864">
    <property type="entry name" value="aa-tRNA-synth_II/BPL/LPL"/>
</dbReference>
<keyword evidence="6 9" id="KW-1133">Transmembrane helix</keyword>
<dbReference type="Gene3D" id="3.30.930.10">
    <property type="entry name" value="Bira Bifunctional Protein, Domain 2"/>
    <property type="match status" value="1"/>
</dbReference>
<dbReference type="InterPro" id="IPR004364">
    <property type="entry name" value="Aa-tRNA-synt_II"/>
</dbReference>
<dbReference type="SUPFAM" id="SSF55729">
    <property type="entry name" value="Acyl-CoA N-acyltransferases (Nat)"/>
    <property type="match status" value="1"/>
</dbReference>
<dbReference type="Pfam" id="PF00152">
    <property type="entry name" value="tRNA-synt_2"/>
    <property type="match status" value="1"/>
</dbReference>
<protein>
    <submittedName>
        <fullName evidence="11">Lysylphosphatidylglycerol biosynthesis bifunctional protein LysX</fullName>
    </submittedName>
</protein>